<evidence type="ECO:0000313" key="1">
    <source>
        <dbReference type="EMBL" id="KAJ8067257.1"/>
    </source>
</evidence>
<sequence>MITTRQCVQPQDIEVGCILFLPKTSHRGDLRCMWLGVRGHPCHEHGDCVLKPEGYYHPVVIIGKHYGLDELNPGRLTLSFVQLSTSGDTVYSPYGHYQRAGATERLTFPESLRSRYWLRGLDFLQRGPGNFRIPHVFYTWPSDLNTMTCGLVAKAYDSRLDEGSYLRLMQRLNLEPKPYVPDNYWNNPGLHLQATAQPIRDK</sequence>
<gene>
    <name evidence="1" type="ORF">OCU04_004619</name>
</gene>
<comment type="caution">
    <text evidence="1">The sequence shown here is derived from an EMBL/GenBank/DDBJ whole genome shotgun (WGS) entry which is preliminary data.</text>
</comment>
<protein>
    <submittedName>
        <fullName evidence="1">Uncharacterized protein</fullName>
    </submittedName>
</protein>
<proteinExistence type="predicted"/>
<organism evidence="1 2">
    <name type="scientific">Sclerotinia nivalis</name>
    <dbReference type="NCBI Taxonomy" id="352851"/>
    <lineage>
        <taxon>Eukaryota</taxon>
        <taxon>Fungi</taxon>
        <taxon>Dikarya</taxon>
        <taxon>Ascomycota</taxon>
        <taxon>Pezizomycotina</taxon>
        <taxon>Leotiomycetes</taxon>
        <taxon>Helotiales</taxon>
        <taxon>Sclerotiniaceae</taxon>
        <taxon>Sclerotinia</taxon>
    </lineage>
</organism>
<accession>A0A9X0AQT9</accession>
<reference evidence="1" key="1">
    <citation type="submission" date="2022-11" db="EMBL/GenBank/DDBJ databases">
        <title>Genome Resource of Sclerotinia nivalis Strain SnTB1, a Plant Pathogen Isolated from American Ginseng.</title>
        <authorList>
            <person name="Fan S."/>
        </authorList>
    </citation>
    <scope>NUCLEOTIDE SEQUENCE</scope>
    <source>
        <strain evidence="1">SnTB1</strain>
    </source>
</reference>
<evidence type="ECO:0000313" key="2">
    <source>
        <dbReference type="Proteomes" id="UP001152300"/>
    </source>
</evidence>
<dbReference type="OrthoDB" id="3554132at2759"/>
<dbReference type="EMBL" id="JAPEIS010000004">
    <property type="protein sequence ID" value="KAJ8067257.1"/>
    <property type="molecule type" value="Genomic_DNA"/>
</dbReference>
<name>A0A9X0AQT9_9HELO</name>
<dbReference type="Proteomes" id="UP001152300">
    <property type="component" value="Unassembled WGS sequence"/>
</dbReference>
<keyword evidence="2" id="KW-1185">Reference proteome</keyword>
<dbReference type="AlphaFoldDB" id="A0A9X0AQT9"/>